<feature type="transmembrane region" description="Helical" evidence="1">
    <location>
        <begin position="101"/>
        <end position="122"/>
    </location>
</feature>
<evidence type="ECO:0000313" key="2">
    <source>
        <dbReference type="EMBL" id="MQR00824.1"/>
    </source>
</evidence>
<gene>
    <name evidence="2" type="ORF">GEV47_09025</name>
</gene>
<evidence type="ECO:0000256" key="1">
    <source>
        <dbReference type="SAM" id="Phobius"/>
    </source>
</evidence>
<dbReference type="OrthoDB" id="3267646at2"/>
<feature type="transmembrane region" description="Helical" evidence="1">
    <location>
        <begin position="69"/>
        <end position="89"/>
    </location>
</feature>
<dbReference type="AlphaFoldDB" id="A0A843YSY0"/>
<feature type="transmembrane region" description="Helical" evidence="1">
    <location>
        <begin position="40"/>
        <end position="62"/>
    </location>
</feature>
<dbReference type="EMBL" id="WINI01000004">
    <property type="protein sequence ID" value="MQR00824.1"/>
    <property type="molecule type" value="Genomic_DNA"/>
</dbReference>
<organism evidence="2 3">
    <name type="scientific">Glaciimonas soli</name>
    <dbReference type="NCBI Taxonomy" id="2590999"/>
    <lineage>
        <taxon>Bacteria</taxon>
        <taxon>Pseudomonadati</taxon>
        <taxon>Pseudomonadota</taxon>
        <taxon>Betaproteobacteria</taxon>
        <taxon>Burkholderiales</taxon>
        <taxon>Oxalobacteraceae</taxon>
        <taxon>Glaciimonas</taxon>
    </lineage>
</organism>
<keyword evidence="1" id="KW-0812">Transmembrane</keyword>
<keyword evidence="1" id="KW-0472">Membrane</keyword>
<keyword evidence="1" id="KW-1133">Transmembrane helix</keyword>
<keyword evidence="3" id="KW-1185">Reference proteome</keyword>
<evidence type="ECO:0008006" key="4">
    <source>
        <dbReference type="Google" id="ProtNLM"/>
    </source>
</evidence>
<dbReference type="PANTHER" id="PTHR36974:SF1">
    <property type="entry name" value="DOXX FAMILY MEMBRANE PROTEIN"/>
    <property type="match status" value="1"/>
</dbReference>
<feature type="transmembrane region" description="Helical" evidence="1">
    <location>
        <begin position="9"/>
        <end position="28"/>
    </location>
</feature>
<proteinExistence type="predicted"/>
<reference evidence="2 3" key="1">
    <citation type="submission" date="2019-10" db="EMBL/GenBank/DDBJ databases">
        <title>Glaciimonas soli sp. nov., a psychrophilic bacterium isolated from the forest soil of a high elevation mountain in Taiwan.</title>
        <authorList>
            <person name="Wang L.-T."/>
            <person name="Shieh W.Y."/>
        </authorList>
    </citation>
    <scope>NUCLEOTIDE SEQUENCE [LARGE SCALE GENOMIC DNA]</scope>
    <source>
        <strain evidence="2 3">GS1</strain>
    </source>
</reference>
<comment type="caution">
    <text evidence="2">The sequence shown here is derived from an EMBL/GenBank/DDBJ whole genome shotgun (WGS) entry which is preliminary data.</text>
</comment>
<dbReference type="Proteomes" id="UP000451565">
    <property type="component" value="Unassembled WGS sequence"/>
</dbReference>
<evidence type="ECO:0000313" key="3">
    <source>
        <dbReference type="Proteomes" id="UP000451565"/>
    </source>
</evidence>
<accession>A0A843YSY0</accession>
<name>A0A843YSY0_9BURK</name>
<sequence>MAHKRLKKAGLAIIFFWFLIGGIGHFLAPDFFLKIVPPDLPFRIQAVYISGFFELLGAIGLCHNKTRRMAGIGLFVLTIAVTPANVYMWTHPQLFPTIPEILLGLRLILQLALLATIWWATFSDLGTKHPHHI</sequence>
<dbReference type="PANTHER" id="PTHR36974">
    <property type="entry name" value="MEMBRANE PROTEIN-RELATED"/>
    <property type="match status" value="1"/>
</dbReference>
<protein>
    <recommendedName>
        <fullName evidence="4">DoxX family membrane protein</fullName>
    </recommendedName>
</protein>